<evidence type="ECO:0000256" key="7">
    <source>
        <dbReference type="SAM" id="Phobius"/>
    </source>
</evidence>
<dbReference type="InterPro" id="IPR013833">
    <property type="entry name" value="Cyt_c_oxidase_su3_a-hlx"/>
</dbReference>
<evidence type="ECO:0000256" key="5">
    <source>
        <dbReference type="ARBA" id="ARBA00023136"/>
    </source>
</evidence>
<feature type="domain" description="Heme-copper oxidase subunit III family profile" evidence="8">
    <location>
        <begin position="1"/>
        <end position="199"/>
    </location>
</feature>
<dbReference type="OrthoDB" id="9808200at2"/>
<keyword evidence="4 7" id="KW-1133">Transmembrane helix</keyword>
<accession>A0A1I7LFB6</accession>
<feature type="transmembrane region" description="Helical" evidence="7">
    <location>
        <begin position="125"/>
        <end position="151"/>
    </location>
</feature>
<evidence type="ECO:0000256" key="3">
    <source>
        <dbReference type="ARBA" id="ARBA00022692"/>
    </source>
</evidence>
<evidence type="ECO:0000259" key="8">
    <source>
        <dbReference type="PROSITE" id="PS50253"/>
    </source>
</evidence>
<proteinExistence type="inferred from homology"/>
<dbReference type="InterPro" id="IPR000298">
    <property type="entry name" value="Cyt_c_oxidase-like_su3"/>
</dbReference>
<dbReference type="GO" id="GO:0005886">
    <property type="term" value="C:plasma membrane"/>
    <property type="evidence" value="ECO:0007669"/>
    <property type="project" value="UniProtKB-SubCell"/>
</dbReference>
<dbReference type="PANTHER" id="PTHR11403:SF10">
    <property type="entry name" value="CYTOCHROME C OXIDASE"/>
    <property type="match status" value="1"/>
</dbReference>
<evidence type="ECO:0000256" key="1">
    <source>
        <dbReference type="ARBA" id="ARBA00004141"/>
    </source>
</evidence>
<dbReference type="EMBL" id="FPBO01000028">
    <property type="protein sequence ID" value="SFV08390.1"/>
    <property type="molecule type" value="Genomic_DNA"/>
</dbReference>
<evidence type="ECO:0000256" key="6">
    <source>
        <dbReference type="RuleBase" id="RU003376"/>
    </source>
</evidence>
<keyword evidence="5 7" id="KW-0472">Membrane</keyword>
<sequence length="217" mass="23500">MSALDLSKSTVPAVDARKVGLWVFMAVVTSLFMLFGIAYVMRMAMADWQPLRYVPAQLWFSTALLALASVAWEVARRSAHGPAGRRAGILACALSLAFLLAQLWAWQAMMAMDYRVDGNPANSFFYLLTGLHGLHVIGGLLAAAIAGGAMLRGAGHSGGAARARRRSRLAGSIALCARYWHYLLVLWLALFALLFLVTPDLVQVVCESVGIRPPQAR</sequence>
<gene>
    <name evidence="9" type="ORF">SAMN05216552_102854</name>
</gene>
<evidence type="ECO:0000313" key="9">
    <source>
        <dbReference type="EMBL" id="SFV08390.1"/>
    </source>
</evidence>
<feature type="transmembrane region" description="Helical" evidence="7">
    <location>
        <begin position="172"/>
        <end position="197"/>
    </location>
</feature>
<comment type="similarity">
    <text evidence="2 6">Belongs to the cytochrome c oxidase subunit 3 family.</text>
</comment>
<evidence type="ECO:0000256" key="4">
    <source>
        <dbReference type="ARBA" id="ARBA00022989"/>
    </source>
</evidence>
<dbReference type="InterPro" id="IPR024791">
    <property type="entry name" value="Cyt_c/ubiquinol_Oxase_su3"/>
</dbReference>
<dbReference type="Proteomes" id="UP000199391">
    <property type="component" value="Unassembled WGS sequence"/>
</dbReference>
<dbReference type="InterPro" id="IPR035973">
    <property type="entry name" value="Cyt_c_oxidase_su3-like_sf"/>
</dbReference>
<dbReference type="RefSeq" id="WP_093558210.1">
    <property type="nucleotide sequence ID" value="NZ_FPBO01000028.1"/>
</dbReference>
<protein>
    <submittedName>
        <fullName evidence="9">Cytochrome c oxidase subunit 3</fullName>
    </submittedName>
</protein>
<dbReference type="STRING" id="1035707.SAMN05216552_102854"/>
<evidence type="ECO:0000256" key="2">
    <source>
        <dbReference type="ARBA" id="ARBA00010581"/>
    </source>
</evidence>
<dbReference type="GO" id="GO:0004129">
    <property type="term" value="F:cytochrome-c oxidase activity"/>
    <property type="evidence" value="ECO:0007669"/>
    <property type="project" value="InterPro"/>
</dbReference>
<dbReference type="PROSITE" id="PS50253">
    <property type="entry name" value="COX3"/>
    <property type="match status" value="1"/>
</dbReference>
<reference evidence="10" key="1">
    <citation type="submission" date="2016-10" db="EMBL/GenBank/DDBJ databases">
        <authorList>
            <person name="Varghese N."/>
            <person name="Submissions S."/>
        </authorList>
    </citation>
    <scope>NUCLEOTIDE SEQUENCE [LARGE SCALE GENOMIC DNA]</scope>
    <source>
        <strain evidence="10">CGMCC 1.11014</strain>
    </source>
</reference>
<feature type="transmembrane region" description="Helical" evidence="7">
    <location>
        <begin position="87"/>
        <end position="105"/>
    </location>
</feature>
<organism evidence="9 10">
    <name type="scientific">Pseudoduganella namucuonensis</name>
    <dbReference type="NCBI Taxonomy" id="1035707"/>
    <lineage>
        <taxon>Bacteria</taxon>
        <taxon>Pseudomonadati</taxon>
        <taxon>Pseudomonadota</taxon>
        <taxon>Betaproteobacteria</taxon>
        <taxon>Burkholderiales</taxon>
        <taxon>Oxalobacteraceae</taxon>
        <taxon>Telluria group</taxon>
        <taxon>Pseudoduganella</taxon>
    </lineage>
</organism>
<comment type="subcellular location">
    <subcellularLocation>
        <location evidence="6">Cell membrane</location>
        <topology evidence="6">Multi-pass membrane protein</topology>
    </subcellularLocation>
    <subcellularLocation>
        <location evidence="1">Membrane</location>
        <topology evidence="1">Multi-pass membrane protein</topology>
    </subcellularLocation>
</comment>
<feature type="transmembrane region" description="Helical" evidence="7">
    <location>
        <begin position="21"/>
        <end position="41"/>
    </location>
</feature>
<dbReference type="Gene3D" id="1.20.120.80">
    <property type="entry name" value="Cytochrome c oxidase, subunit III, four-helix bundle"/>
    <property type="match status" value="1"/>
</dbReference>
<feature type="transmembrane region" description="Helical" evidence="7">
    <location>
        <begin position="53"/>
        <end position="75"/>
    </location>
</feature>
<keyword evidence="3 6" id="KW-0812">Transmembrane</keyword>
<name>A0A1I7LFB6_9BURK</name>
<dbReference type="PANTHER" id="PTHR11403">
    <property type="entry name" value="CYTOCHROME C OXIDASE SUBUNIT III"/>
    <property type="match status" value="1"/>
</dbReference>
<evidence type="ECO:0000313" key="10">
    <source>
        <dbReference type="Proteomes" id="UP000199391"/>
    </source>
</evidence>
<keyword evidence="10" id="KW-1185">Reference proteome</keyword>
<dbReference type="SUPFAM" id="SSF81452">
    <property type="entry name" value="Cytochrome c oxidase subunit III-like"/>
    <property type="match status" value="1"/>
</dbReference>
<dbReference type="AlphaFoldDB" id="A0A1I7LFB6"/>
<dbReference type="GO" id="GO:0019646">
    <property type="term" value="P:aerobic electron transport chain"/>
    <property type="evidence" value="ECO:0007669"/>
    <property type="project" value="InterPro"/>
</dbReference>